<protein>
    <recommendedName>
        <fullName evidence="4">Lipoprotein</fullName>
    </recommendedName>
</protein>
<gene>
    <name evidence="2" type="ORF">ACFSUC_06020</name>
</gene>
<evidence type="ECO:0008006" key="4">
    <source>
        <dbReference type="Google" id="ProtNLM"/>
    </source>
</evidence>
<dbReference type="EMBL" id="JBHUMM010000010">
    <property type="protein sequence ID" value="MFD2671157.1"/>
    <property type="molecule type" value="Genomic_DNA"/>
</dbReference>
<name>A0ABW5RAP2_9BACL</name>
<dbReference type="RefSeq" id="WP_379928591.1">
    <property type="nucleotide sequence ID" value="NZ_JBHUMM010000010.1"/>
</dbReference>
<organism evidence="2 3">
    <name type="scientific">Marinicrinis sediminis</name>
    <dbReference type="NCBI Taxonomy" id="1652465"/>
    <lineage>
        <taxon>Bacteria</taxon>
        <taxon>Bacillati</taxon>
        <taxon>Bacillota</taxon>
        <taxon>Bacilli</taxon>
        <taxon>Bacillales</taxon>
        <taxon>Paenibacillaceae</taxon>
    </lineage>
</organism>
<dbReference type="Proteomes" id="UP001597497">
    <property type="component" value="Unassembled WGS sequence"/>
</dbReference>
<dbReference type="PROSITE" id="PS51257">
    <property type="entry name" value="PROKAR_LIPOPROTEIN"/>
    <property type="match status" value="1"/>
</dbReference>
<keyword evidence="3" id="KW-1185">Reference proteome</keyword>
<reference evidence="3" key="1">
    <citation type="journal article" date="2019" name="Int. J. Syst. Evol. Microbiol.">
        <title>The Global Catalogue of Microorganisms (GCM) 10K type strain sequencing project: providing services to taxonomists for standard genome sequencing and annotation.</title>
        <authorList>
            <consortium name="The Broad Institute Genomics Platform"/>
            <consortium name="The Broad Institute Genome Sequencing Center for Infectious Disease"/>
            <person name="Wu L."/>
            <person name="Ma J."/>
        </authorList>
    </citation>
    <scope>NUCLEOTIDE SEQUENCE [LARGE SCALE GENOMIC DNA]</scope>
    <source>
        <strain evidence="3">KCTC 33676</strain>
    </source>
</reference>
<evidence type="ECO:0000256" key="1">
    <source>
        <dbReference type="SAM" id="SignalP"/>
    </source>
</evidence>
<accession>A0ABW5RAP2</accession>
<proteinExistence type="predicted"/>
<keyword evidence="1" id="KW-0732">Signal</keyword>
<feature type="signal peptide" evidence="1">
    <location>
        <begin position="1"/>
        <end position="20"/>
    </location>
</feature>
<evidence type="ECO:0000313" key="3">
    <source>
        <dbReference type="Proteomes" id="UP001597497"/>
    </source>
</evidence>
<sequence length="252" mass="28824">MNKFMYIVSVVLLFACMLTACTNGELNINEDQVQANQEESKQDHVVSFMDVEVAREQLKTAIWGSIGWSMWHPNESEYIYAAFGYHLIRYNISNNEIDRAIAFKQSSQHFIDHNLQFSLNGKQGLLADTYLIDFENMKISLLSEAEIRNEIEKIEFDGDNHNLDALAYSIEYKAEENQFIVSADQETSGREIVSLRGAELNGDRPFVGIRSKVVGTLIPHDQDGFGLGYYKFVLIDVEKDEIIQEYPINMNS</sequence>
<evidence type="ECO:0000313" key="2">
    <source>
        <dbReference type="EMBL" id="MFD2671157.1"/>
    </source>
</evidence>
<feature type="chain" id="PRO_5045655283" description="Lipoprotein" evidence="1">
    <location>
        <begin position="21"/>
        <end position="252"/>
    </location>
</feature>
<comment type="caution">
    <text evidence="2">The sequence shown here is derived from an EMBL/GenBank/DDBJ whole genome shotgun (WGS) entry which is preliminary data.</text>
</comment>